<dbReference type="PANTHER" id="PTHR36930:SF1">
    <property type="entry name" value="MOSC DOMAIN-CONTAINING PROTEIN"/>
    <property type="match status" value="1"/>
</dbReference>
<dbReference type="Gene3D" id="2.40.33.20">
    <property type="entry name" value="PK beta-barrel domain-like"/>
    <property type="match status" value="1"/>
</dbReference>
<dbReference type="Proteomes" id="UP000199239">
    <property type="component" value="Unassembled WGS sequence"/>
</dbReference>
<dbReference type="Pfam" id="PF03473">
    <property type="entry name" value="MOSC"/>
    <property type="match status" value="1"/>
</dbReference>
<sequence length="193" mass="20918">MPTLKKIDFVATITWLGVVPKLAKGIRAEPRDEVFASYAGFEEDVHAGLTRPSCVRVKNLYPEGTEIANVRQLSILSAEEMAQTAADMGLETLAPEHLGVSIVLEGIPDFTHVPPSARLQAASGATITIDMENRPCVLPGREIEQDSPGHGPKFKTAAKGRRGVTGWVEREGALKLGDRLCLFIPDQPAWKHG</sequence>
<dbReference type="GO" id="GO:0030151">
    <property type="term" value="F:molybdenum ion binding"/>
    <property type="evidence" value="ECO:0007669"/>
    <property type="project" value="InterPro"/>
</dbReference>
<dbReference type="EMBL" id="FPAJ01000004">
    <property type="protein sequence ID" value="SFS99659.1"/>
    <property type="molecule type" value="Genomic_DNA"/>
</dbReference>
<evidence type="ECO:0000313" key="2">
    <source>
        <dbReference type="EMBL" id="SFS99659.1"/>
    </source>
</evidence>
<feature type="domain" description="MOSC" evidence="1">
    <location>
        <begin position="28"/>
        <end position="183"/>
    </location>
</feature>
<reference evidence="3" key="1">
    <citation type="submission" date="2016-10" db="EMBL/GenBank/DDBJ databases">
        <authorList>
            <person name="Varghese N."/>
            <person name="Submissions S."/>
        </authorList>
    </citation>
    <scope>NUCLEOTIDE SEQUENCE [LARGE SCALE GENOMIC DNA]</scope>
    <source>
        <strain evidence="3">DSM 23422</strain>
    </source>
</reference>
<evidence type="ECO:0000313" key="3">
    <source>
        <dbReference type="Proteomes" id="UP000199239"/>
    </source>
</evidence>
<dbReference type="SUPFAM" id="SSF50800">
    <property type="entry name" value="PK beta-barrel domain-like"/>
    <property type="match status" value="1"/>
</dbReference>
<gene>
    <name evidence="2" type="ORF">SAMN04488040_2668</name>
</gene>
<name>A0A1I6UDU7_9RHOB</name>
<dbReference type="AlphaFoldDB" id="A0A1I6UDU7"/>
<dbReference type="InterPro" id="IPR011037">
    <property type="entry name" value="Pyrv_Knase-like_insert_dom_sf"/>
</dbReference>
<dbReference type="PROSITE" id="PS51340">
    <property type="entry name" value="MOSC"/>
    <property type="match status" value="1"/>
</dbReference>
<proteinExistence type="predicted"/>
<dbReference type="GO" id="GO:0003824">
    <property type="term" value="F:catalytic activity"/>
    <property type="evidence" value="ECO:0007669"/>
    <property type="project" value="InterPro"/>
</dbReference>
<dbReference type="InterPro" id="IPR005302">
    <property type="entry name" value="MoCF_Sase_C"/>
</dbReference>
<dbReference type="RefSeq" id="WP_093916848.1">
    <property type="nucleotide sequence ID" value="NZ_FPAJ01000004.1"/>
</dbReference>
<dbReference type="PANTHER" id="PTHR36930">
    <property type="entry name" value="METAL-SULFUR CLUSTER BIOSYNTHESIS PROTEINS YUAD-RELATED"/>
    <property type="match status" value="1"/>
</dbReference>
<protein>
    <recommendedName>
        <fullName evidence="1">MOSC domain-containing protein</fullName>
    </recommendedName>
</protein>
<dbReference type="STRING" id="394264.SAMN04488040_2668"/>
<keyword evidence="3" id="KW-1185">Reference proteome</keyword>
<dbReference type="GO" id="GO:0030170">
    <property type="term" value="F:pyridoxal phosphate binding"/>
    <property type="evidence" value="ECO:0007669"/>
    <property type="project" value="InterPro"/>
</dbReference>
<organism evidence="2 3">
    <name type="scientific">Sulfitobacter marinus</name>
    <dbReference type="NCBI Taxonomy" id="394264"/>
    <lineage>
        <taxon>Bacteria</taxon>
        <taxon>Pseudomonadati</taxon>
        <taxon>Pseudomonadota</taxon>
        <taxon>Alphaproteobacteria</taxon>
        <taxon>Rhodobacterales</taxon>
        <taxon>Roseobacteraceae</taxon>
        <taxon>Sulfitobacter</taxon>
    </lineage>
</organism>
<dbReference type="OrthoDB" id="9808413at2"/>
<evidence type="ECO:0000259" key="1">
    <source>
        <dbReference type="PROSITE" id="PS51340"/>
    </source>
</evidence>
<dbReference type="InterPro" id="IPR052716">
    <property type="entry name" value="MOSC_domain"/>
</dbReference>
<accession>A0A1I6UDU7</accession>